<reference evidence="3 4" key="1">
    <citation type="submission" date="2018-05" db="EMBL/GenBank/DDBJ databases">
        <title>Genetic diversity of glacier-inhabiting Cryobacterium bacteria in China and description of Cryobacterium mengkeensis sp. nov. and Arthrobacter glacialis sp. nov.</title>
        <authorList>
            <person name="Liu Q."/>
            <person name="Xin Y.-H."/>
        </authorList>
    </citation>
    <scope>NUCLEOTIDE SEQUENCE [LARGE SCALE GENOMIC DNA]</scope>
    <source>
        <strain evidence="3 4">GP3</strain>
    </source>
</reference>
<dbReference type="SUPFAM" id="SSF46894">
    <property type="entry name" value="C-terminal effector domain of the bipartite response regulators"/>
    <property type="match status" value="1"/>
</dbReference>
<dbReference type="Gene3D" id="3.40.50.2300">
    <property type="match status" value="1"/>
</dbReference>
<name>A0A2V3DN89_9MICC</name>
<dbReference type="PANTHER" id="PTHR43214">
    <property type="entry name" value="TWO-COMPONENT RESPONSE REGULATOR"/>
    <property type="match status" value="1"/>
</dbReference>
<organism evidence="3 4">
    <name type="scientific">Arthrobacter psychrochitiniphilus</name>
    <dbReference type="NCBI Taxonomy" id="291045"/>
    <lineage>
        <taxon>Bacteria</taxon>
        <taxon>Bacillati</taxon>
        <taxon>Actinomycetota</taxon>
        <taxon>Actinomycetes</taxon>
        <taxon>Micrococcales</taxon>
        <taxon>Micrococcaceae</taxon>
        <taxon>Arthrobacter</taxon>
    </lineage>
</organism>
<dbReference type="OrthoDB" id="3171335at2"/>
<dbReference type="Proteomes" id="UP000246303">
    <property type="component" value="Unassembled WGS sequence"/>
</dbReference>
<dbReference type="Gene3D" id="1.10.10.10">
    <property type="entry name" value="Winged helix-like DNA-binding domain superfamily/Winged helix DNA-binding domain"/>
    <property type="match status" value="1"/>
</dbReference>
<protein>
    <submittedName>
        <fullName evidence="3">DNA-binding response regulator</fullName>
    </submittedName>
</protein>
<dbReference type="GO" id="GO:0006355">
    <property type="term" value="P:regulation of DNA-templated transcription"/>
    <property type="evidence" value="ECO:0007669"/>
    <property type="project" value="InterPro"/>
</dbReference>
<dbReference type="SMART" id="SM00421">
    <property type="entry name" value="HTH_LUXR"/>
    <property type="match status" value="1"/>
</dbReference>
<keyword evidence="4" id="KW-1185">Reference proteome</keyword>
<feature type="domain" description="HTH luxR-type" evidence="2">
    <location>
        <begin position="122"/>
        <end position="184"/>
    </location>
</feature>
<dbReference type="CDD" id="cd06170">
    <property type="entry name" value="LuxR_C_like"/>
    <property type="match status" value="1"/>
</dbReference>
<dbReference type="InterPro" id="IPR036388">
    <property type="entry name" value="WH-like_DNA-bd_sf"/>
</dbReference>
<dbReference type="InterPro" id="IPR039420">
    <property type="entry name" value="WalR-like"/>
</dbReference>
<keyword evidence="1 3" id="KW-0238">DNA-binding</keyword>
<dbReference type="AlphaFoldDB" id="A0A2V3DN89"/>
<dbReference type="SUPFAM" id="SSF52172">
    <property type="entry name" value="CheY-like"/>
    <property type="match status" value="1"/>
</dbReference>
<evidence type="ECO:0000256" key="1">
    <source>
        <dbReference type="ARBA" id="ARBA00023125"/>
    </source>
</evidence>
<dbReference type="Pfam" id="PF00196">
    <property type="entry name" value="GerE"/>
    <property type="match status" value="1"/>
</dbReference>
<dbReference type="EMBL" id="QHLZ01000014">
    <property type="protein sequence ID" value="PXA64227.1"/>
    <property type="molecule type" value="Genomic_DNA"/>
</dbReference>
<gene>
    <name evidence="3" type="ORF">CVS29_16205</name>
</gene>
<sequence length="195" mass="20752">MDAKFALQGIKVVLAAETVPQLLQSPVSMLDVVVLDLSLADASEPGENVRLLVDAGYPVLVFSVAENTDAIKSALAAGAAGIARKGDDVKDALDMVRRVAAGETIASQELAIAISSDSLFMAAELSDRERETLKFYATGFTGVQIARRMNVSVNTVGTNIKRIREKYAAAGRYAPTKLELYHRALEDGIIPTGLS</sequence>
<comment type="caution">
    <text evidence="3">The sequence shown here is derived from an EMBL/GenBank/DDBJ whole genome shotgun (WGS) entry which is preliminary data.</text>
</comment>
<dbReference type="InterPro" id="IPR011006">
    <property type="entry name" value="CheY-like_superfamily"/>
</dbReference>
<dbReference type="PRINTS" id="PR00038">
    <property type="entry name" value="HTHLUXR"/>
</dbReference>
<proteinExistence type="predicted"/>
<evidence type="ECO:0000259" key="2">
    <source>
        <dbReference type="SMART" id="SM00421"/>
    </source>
</evidence>
<evidence type="ECO:0000313" key="3">
    <source>
        <dbReference type="EMBL" id="PXA64227.1"/>
    </source>
</evidence>
<accession>A0A2V3DN89</accession>
<dbReference type="PANTHER" id="PTHR43214:SF43">
    <property type="entry name" value="TWO-COMPONENT RESPONSE REGULATOR"/>
    <property type="match status" value="1"/>
</dbReference>
<dbReference type="InterPro" id="IPR016032">
    <property type="entry name" value="Sig_transdc_resp-reg_C-effctor"/>
</dbReference>
<dbReference type="GO" id="GO:0003677">
    <property type="term" value="F:DNA binding"/>
    <property type="evidence" value="ECO:0007669"/>
    <property type="project" value="UniProtKB-KW"/>
</dbReference>
<evidence type="ECO:0000313" key="4">
    <source>
        <dbReference type="Proteomes" id="UP000246303"/>
    </source>
</evidence>
<dbReference type="InterPro" id="IPR000792">
    <property type="entry name" value="Tscrpt_reg_LuxR_C"/>
</dbReference>